<keyword evidence="1" id="KW-0732">Signal</keyword>
<dbReference type="EMBL" id="LT629751">
    <property type="protein sequence ID" value="SDS18591.1"/>
    <property type="molecule type" value="Genomic_DNA"/>
</dbReference>
<feature type="domain" description="Chalcone isomerase" evidence="2">
    <location>
        <begin position="57"/>
        <end position="169"/>
    </location>
</feature>
<dbReference type="AlphaFoldDB" id="A0A1H1Q504"/>
<dbReference type="GO" id="GO:0016853">
    <property type="term" value="F:isomerase activity"/>
    <property type="evidence" value="ECO:0007669"/>
    <property type="project" value="UniProtKB-KW"/>
</dbReference>
<dbReference type="InterPro" id="IPR016087">
    <property type="entry name" value="Chalcone_isomerase"/>
</dbReference>
<protein>
    <submittedName>
        <fullName evidence="3">Chalcone isomerase-like</fullName>
    </submittedName>
</protein>
<feature type="signal peptide" evidence="1">
    <location>
        <begin position="1"/>
        <end position="20"/>
    </location>
</feature>
<evidence type="ECO:0000259" key="2">
    <source>
        <dbReference type="Pfam" id="PF16036"/>
    </source>
</evidence>
<dbReference type="Proteomes" id="UP000243359">
    <property type="component" value="Chromosome I"/>
</dbReference>
<dbReference type="OrthoDB" id="8527419at2"/>
<gene>
    <name evidence="3" type="ORF">SAMN05216221_1251</name>
</gene>
<evidence type="ECO:0000313" key="3">
    <source>
        <dbReference type="EMBL" id="SDS18591.1"/>
    </source>
</evidence>
<reference evidence="4" key="1">
    <citation type="submission" date="2016-10" db="EMBL/GenBank/DDBJ databases">
        <authorList>
            <person name="Varghese N."/>
            <person name="Submissions S."/>
        </authorList>
    </citation>
    <scope>NUCLEOTIDE SEQUENCE [LARGE SCALE GENOMIC DNA]</scope>
    <source>
        <strain evidence="4">KCTC 32247</strain>
    </source>
</reference>
<name>A0A1H1Q504_9PSED</name>
<proteinExistence type="predicted"/>
<sequence>MPRLRIALLALCLLSGSALGNWREALPEARLVGEGELSVFGFRLYSARLWSPVAAFDAGRPFALELIYHREISRERLVEVSIDEIRRLHGDRYDSARLAGWAAQMRRAFVDTAPGSRITGLYLPGSGARFYAGDRLQHEVRDEEFARTFFSIWLDARTRNPELRARLLGTAAP</sequence>
<evidence type="ECO:0000256" key="1">
    <source>
        <dbReference type="SAM" id="SignalP"/>
    </source>
</evidence>
<keyword evidence="3" id="KW-0413">Isomerase</keyword>
<dbReference type="STRING" id="1392877.SAMN05216221_1251"/>
<feature type="chain" id="PRO_5009257273" evidence="1">
    <location>
        <begin position="21"/>
        <end position="173"/>
    </location>
</feature>
<organism evidence="3 4">
    <name type="scientific">Pseudomonas oryzae</name>
    <dbReference type="NCBI Taxonomy" id="1392877"/>
    <lineage>
        <taxon>Bacteria</taxon>
        <taxon>Pseudomonadati</taxon>
        <taxon>Pseudomonadota</taxon>
        <taxon>Gammaproteobacteria</taxon>
        <taxon>Pseudomonadales</taxon>
        <taxon>Pseudomonadaceae</taxon>
        <taxon>Pseudomonas</taxon>
    </lineage>
</organism>
<accession>A0A1H1Q504</accession>
<evidence type="ECO:0000313" key="4">
    <source>
        <dbReference type="Proteomes" id="UP000243359"/>
    </source>
</evidence>
<dbReference type="RefSeq" id="WP_090348129.1">
    <property type="nucleotide sequence ID" value="NZ_LT629751.1"/>
</dbReference>
<keyword evidence="4" id="KW-1185">Reference proteome</keyword>
<dbReference type="Pfam" id="PF16036">
    <property type="entry name" value="Chalcone_3"/>
    <property type="match status" value="1"/>
</dbReference>